<sequence length="145" mass="14652">MDGGVMSAAAARAAFDVIILGGGMAGAALAGNLSPATRVALVEREPLLGYHTTGRSAAMFIPSYGGAAIAGLTAASRAFFADPPSGFGPPLLAPRPVMHIADPSQVGRLDIFAAVQSVDRRGGVFEILDGQAARTRVPVLRPGAV</sequence>
<evidence type="ECO:0000259" key="2">
    <source>
        <dbReference type="Pfam" id="PF01266"/>
    </source>
</evidence>
<feature type="non-terminal residue" evidence="3">
    <location>
        <position position="145"/>
    </location>
</feature>
<dbReference type="GO" id="GO:0016491">
    <property type="term" value="F:oxidoreductase activity"/>
    <property type="evidence" value="ECO:0007669"/>
    <property type="project" value="UniProtKB-KW"/>
</dbReference>
<accession>A0A258CTC5</accession>
<dbReference type="Pfam" id="PF01266">
    <property type="entry name" value="DAO"/>
    <property type="match status" value="1"/>
</dbReference>
<dbReference type="InterPro" id="IPR036188">
    <property type="entry name" value="FAD/NAD-bd_sf"/>
</dbReference>
<dbReference type="Gene3D" id="3.50.50.60">
    <property type="entry name" value="FAD/NAD(P)-binding domain"/>
    <property type="match status" value="1"/>
</dbReference>
<dbReference type="EMBL" id="NCDQ01000456">
    <property type="protein sequence ID" value="OYW98874.1"/>
    <property type="molecule type" value="Genomic_DNA"/>
</dbReference>
<dbReference type="SUPFAM" id="SSF51905">
    <property type="entry name" value="FAD/NAD(P)-binding domain"/>
    <property type="match status" value="1"/>
</dbReference>
<evidence type="ECO:0000256" key="1">
    <source>
        <dbReference type="ARBA" id="ARBA00023002"/>
    </source>
</evidence>
<keyword evidence="1" id="KW-0560">Oxidoreductase</keyword>
<protein>
    <recommendedName>
        <fullName evidence="2">FAD dependent oxidoreductase domain-containing protein</fullName>
    </recommendedName>
</protein>
<dbReference type="Gene3D" id="3.30.9.10">
    <property type="entry name" value="D-Amino Acid Oxidase, subunit A, domain 2"/>
    <property type="match status" value="1"/>
</dbReference>
<dbReference type="Proteomes" id="UP000215616">
    <property type="component" value="Unassembled WGS sequence"/>
</dbReference>
<proteinExistence type="predicted"/>
<organism evidence="3 4">
    <name type="scientific">Caulobacter vibrioides</name>
    <name type="common">Caulobacter crescentus</name>
    <dbReference type="NCBI Taxonomy" id="155892"/>
    <lineage>
        <taxon>Bacteria</taxon>
        <taxon>Pseudomonadati</taxon>
        <taxon>Pseudomonadota</taxon>
        <taxon>Alphaproteobacteria</taxon>
        <taxon>Caulobacterales</taxon>
        <taxon>Caulobacteraceae</taxon>
        <taxon>Caulobacter</taxon>
    </lineage>
</organism>
<dbReference type="InterPro" id="IPR006076">
    <property type="entry name" value="FAD-dep_OxRdtase"/>
</dbReference>
<gene>
    <name evidence="3" type="ORF">B7Z12_19075</name>
</gene>
<dbReference type="AlphaFoldDB" id="A0A258CTC5"/>
<feature type="domain" description="FAD dependent oxidoreductase" evidence="2">
    <location>
        <begin position="16"/>
        <end position="140"/>
    </location>
</feature>
<name>A0A258CTC5_CAUVI</name>
<evidence type="ECO:0000313" key="4">
    <source>
        <dbReference type="Proteomes" id="UP000215616"/>
    </source>
</evidence>
<evidence type="ECO:0000313" key="3">
    <source>
        <dbReference type="EMBL" id="OYW98874.1"/>
    </source>
</evidence>
<comment type="caution">
    <text evidence="3">The sequence shown here is derived from an EMBL/GenBank/DDBJ whole genome shotgun (WGS) entry which is preliminary data.</text>
</comment>
<reference evidence="3 4" key="1">
    <citation type="submission" date="2017-03" db="EMBL/GenBank/DDBJ databases">
        <title>Lifting the veil on microbial sulfur biogeochemistry in mining wastewaters.</title>
        <authorList>
            <person name="Kantor R.S."/>
            <person name="Colenbrander Nelson T."/>
            <person name="Marshall S."/>
            <person name="Bennett D."/>
            <person name="Apte S."/>
            <person name="Camacho D."/>
            <person name="Thomas B.C."/>
            <person name="Warren L.A."/>
            <person name="Banfield J.F."/>
        </authorList>
    </citation>
    <scope>NUCLEOTIDE SEQUENCE [LARGE SCALE GENOMIC DNA]</scope>
    <source>
        <strain evidence="3">32-67-7</strain>
    </source>
</reference>